<dbReference type="GO" id="GO:0007274">
    <property type="term" value="P:neuromuscular synaptic transmission"/>
    <property type="evidence" value="ECO:0007669"/>
    <property type="project" value="TreeGrafter"/>
</dbReference>
<dbReference type="AlphaFoldDB" id="A0A8S1HK09"/>
<name>A0A8S1HK09_9PELO</name>
<feature type="domain" description="Fibronectin type-III" evidence="1">
    <location>
        <begin position="7"/>
        <end position="95"/>
    </location>
</feature>
<dbReference type="GO" id="GO:0045202">
    <property type="term" value="C:synapse"/>
    <property type="evidence" value="ECO:0007669"/>
    <property type="project" value="GOC"/>
</dbReference>
<reference evidence="2" key="1">
    <citation type="submission" date="2020-10" db="EMBL/GenBank/DDBJ databases">
        <authorList>
            <person name="Kikuchi T."/>
        </authorList>
    </citation>
    <scope>NUCLEOTIDE SEQUENCE</scope>
    <source>
        <strain evidence="2">NKZ352</strain>
    </source>
</reference>
<dbReference type="OrthoDB" id="4158657at2759"/>
<dbReference type="InterPro" id="IPR013783">
    <property type="entry name" value="Ig-like_fold"/>
</dbReference>
<dbReference type="Proteomes" id="UP000835052">
    <property type="component" value="Unassembled WGS sequence"/>
</dbReference>
<evidence type="ECO:0000259" key="1">
    <source>
        <dbReference type="PROSITE" id="PS50853"/>
    </source>
</evidence>
<keyword evidence="3" id="KW-1185">Reference proteome</keyword>
<dbReference type="PROSITE" id="PS50853">
    <property type="entry name" value="FN3"/>
    <property type="match status" value="1"/>
</dbReference>
<dbReference type="InterPro" id="IPR036116">
    <property type="entry name" value="FN3_sf"/>
</dbReference>
<dbReference type="PANTHER" id="PTHR14234:SF19">
    <property type="entry name" value="RIM-BINDING PROTEIN, ISOFORM F"/>
    <property type="match status" value="1"/>
</dbReference>
<dbReference type="EMBL" id="CAJGYM010000071">
    <property type="protein sequence ID" value="CAD6196363.1"/>
    <property type="molecule type" value="Genomic_DNA"/>
</dbReference>
<dbReference type="SUPFAM" id="SSF49265">
    <property type="entry name" value="Fibronectin type III"/>
    <property type="match status" value="1"/>
</dbReference>
<accession>A0A8S1HK09</accession>
<dbReference type="Gene3D" id="2.60.40.10">
    <property type="entry name" value="Immunoglobulins"/>
    <property type="match status" value="1"/>
</dbReference>
<sequence>MTFPVPCPRELIVEKKLSRSVLVSWSPPEESFVAVSQYHVCVDAAVRAIVPGSFKCRALVEDVALEGCVNLSVRAVSEQGHSPDAACTVAIGHEAPVAPQQVRVWSVTPVSACVRWYPSNSNAEHVVSLNAVKVGVCPPTVFQLDLDSKDASRPHAAEQRNVVW</sequence>
<dbReference type="InterPro" id="IPR040325">
    <property type="entry name" value="RIMBP1/2/3"/>
</dbReference>
<dbReference type="CDD" id="cd00063">
    <property type="entry name" value="FN3"/>
    <property type="match status" value="1"/>
</dbReference>
<dbReference type="InterPro" id="IPR003961">
    <property type="entry name" value="FN3_dom"/>
</dbReference>
<dbReference type="PANTHER" id="PTHR14234">
    <property type="entry name" value="RIM BINDING PROTEIN-RELATED"/>
    <property type="match status" value="1"/>
</dbReference>
<comment type="caution">
    <text evidence="2">The sequence shown here is derived from an EMBL/GenBank/DDBJ whole genome shotgun (WGS) entry which is preliminary data.</text>
</comment>
<gene>
    <name evidence="2" type="ORF">CAUJ_LOCUS12278</name>
</gene>
<protein>
    <recommendedName>
        <fullName evidence="1">Fibronectin type-III domain-containing protein</fullName>
    </recommendedName>
</protein>
<organism evidence="2 3">
    <name type="scientific">Caenorhabditis auriculariae</name>
    <dbReference type="NCBI Taxonomy" id="2777116"/>
    <lineage>
        <taxon>Eukaryota</taxon>
        <taxon>Metazoa</taxon>
        <taxon>Ecdysozoa</taxon>
        <taxon>Nematoda</taxon>
        <taxon>Chromadorea</taxon>
        <taxon>Rhabditida</taxon>
        <taxon>Rhabditina</taxon>
        <taxon>Rhabditomorpha</taxon>
        <taxon>Rhabditoidea</taxon>
        <taxon>Rhabditidae</taxon>
        <taxon>Peloderinae</taxon>
        <taxon>Caenorhabditis</taxon>
    </lineage>
</organism>
<evidence type="ECO:0000313" key="2">
    <source>
        <dbReference type="EMBL" id="CAD6196363.1"/>
    </source>
</evidence>
<evidence type="ECO:0000313" key="3">
    <source>
        <dbReference type="Proteomes" id="UP000835052"/>
    </source>
</evidence>
<proteinExistence type="predicted"/>